<keyword evidence="1" id="KW-0732">Signal</keyword>
<dbReference type="Proteomes" id="UP000001645">
    <property type="component" value="Chromosome 19"/>
</dbReference>
<evidence type="ECO:0000313" key="2">
    <source>
        <dbReference type="Ensembl" id="ENSMGAP00000022719.1"/>
    </source>
</evidence>
<keyword evidence="3" id="KW-1185">Reference proteome</keyword>
<dbReference type="InParanoid" id="A0A803XT73"/>
<proteinExistence type="predicted"/>
<protein>
    <submittedName>
        <fullName evidence="2">Uncharacterized protein</fullName>
    </submittedName>
</protein>
<reference evidence="2" key="2">
    <citation type="submission" date="2025-08" db="UniProtKB">
        <authorList>
            <consortium name="Ensembl"/>
        </authorList>
    </citation>
    <scope>IDENTIFICATION</scope>
</reference>
<reference evidence="2" key="3">
    <citation type="submission" date="2025-09" db="UniProtKB">
        <authorList>
            <consortium name="Ensembl"/>
        </authorList>
    </citation>
    <scope>IDENTIFICATION</scope>
</reference>
<feature type="chain" id="PRO_5032326425" evidence="1">
    <location>
        <begin position="19"/>
        <end position="103"/>
    </location>
</feature>
<evidence type="ECO:0000256" key="1">
    <source>
        <dbReference type="SAM" id="SignalP"/>
    </source>
</evidence>
<dbReference type="Ensembl" id="ENSMGAT00000037562.1">
    <property type="protein sequence ID" value="ENSMGAP00000022719.1"/>
    <property type="gene ID" value="ENSMGAG00000017579.1"/>
</dbReference>
<sequence length="103" mass="11273">GGLCCSSVLLGFFGPGWSESIFPITVGGYRSHNNQLLNHILGNFSPRIINKMKFLLILTRTAPCLPTLTLSPSRVTLQNCSGVGFPAQRRLWAHSSHLPRAQV</sequence>
<reference evidence="2 3" key="1">
    <citation type="journal article" date="2010" name="PLoS Biol.">
        <title>Multi-platform next-generation sequencing of the domestic turkey (Meleagris gallopavo): genome assembly and analysis.</title>
        <authorList>
            <person name="Dalloul R.A."/>
            <person name="Long J.A."/>
            <person name="Zimin A.V."/>
            <person name="Aslam L."/>
            <person name="Beal K."/>
            <person name="Blomberg L.A."/>
            <person name="Bouffard P."/>
            <person name="Burt D.W."/>
            <person name="Crasta O."/>
            <person name="Crooijmans R.P."/>
            <person name="Cooper K."/>
            <person name="Coulombe R.A."/>
            <person name="De S."/>
            <person name="Delany M.E."/>
            <person name="Dodgson J.B."/>
            <person name="Dong J.J."/>
            <person name="Evans C."/>
            <person name="Frederickson K.M."/>
            <person name="Flicek P."/>
            <person name="Florea L."/>
            <person name="Folkerts O."/>
            <person name="Groenen M.A."/>
            <person name="Harkins T.T."/>
            <person name="Herrero J."/>
            <person name="Hoffmann S."/>
            <person name="Megens H.J."/>
            <person name="Jiang A."/>
            <person name="de Jong P."/>
            <person name="Kaiser P."/>
            <person name="Kim H."/>
            <person name="Kim K.W."/>
            <person name="Kim S."/>
            <person name="Langenberger D."/>
            <person name="Lee M.K."/>
            <person name="Lee T."/>
            <person name="Mane S."/>
            <person name="Marcais G."/>
            <person name="Marz M."/>
            <person name="McElroy A.P."/>
            <person name="Modise T."/>
            <person name="Nefedov M."/>
            <person name="Notredame C."/>
            <person name="Paton I.R."/>
            <person name="Payne W.S."/>
            <person name="Pertea G."/>
            <person name="Prickett D."/>
            <person name="Puiu D."/>
            <person name="Qioa D."/>
            <person name="Raineri E."/>
            <person name="Ruffier M."/>
            <person name="Salzberg S.L."/>
            <person name="Schatz M.C."/>
            <person name="Scheuring C."/>
            <person name="Schmidt C.J."/>
            <person name="Schroeder S."/>
            <person name="Searle S.M."/>
            <person name="Smith E.J."/>
            <person name="Smith J."/>
            <person name="Sonstegard T.S."/>
            <person name="Stadler P.F."/>
            <person name="Tafer H."/>
            <person name="Tu Z.J."/>
            <person name="Van Tassell C.P."/>
            <person name="Vilella A.J."/>
            <person name="Williams K.P."/>
            <person name="Yorke J.A."/>
            <person name="Zhang L."/>
            <person name="Zhang H.B."/>
            <person name="Zhang X."/>
            <person name="Zhang Y."/>
            <person name="Reed K.M."/>
        </authorList>
    </citation>
    <scope>NUCLEOTIDE SEQUENCE [LARGE SCALE GENOMIC DNA]</scope>
</reference>
<feature type="signal peptide" evidence="1">
    <location>
        <begin position="1"/>
        <end position="18"/>
    </location>
</feature>
<name>A0A803XT73_MELGA</name>
<dbReference type="AlphaFoldDB" id="A0A803XT73"/>
<organism evidence="2 3">
    <name type="scientific">Meleagris gallopavo</name>
    <name type="common">Wild turkey</name>
    <dbReference type="NCBI Taxonomy" id="9103"/>
    <lineage>
        <taxon>Eukaryota</taxon>
        <taxon>Metazoa</taxon>
        <taxon>Chordata</taxon>
        <taxon>Craniata</taxon>
        <taxon>Vertebrata</taxon>
        <taxon>Euteleostomi</taxon>
        <taxon>Archelosauria</taxon>
        <taxon>Archosauria</taxon>
        <taxon>Dinosauria</taxon>
        <taxon>Saurischia</taxon>
        <taxon>Theropoda</taxon>
        <taxon>Coelurosauria</taxon>
        <taxon>Aves</taxon>
        <taxon>Neognathae</taxon>
        <taxon>Galloanserae</taxon>
        <taxon>Galliformes</taxon>
        <taxon>Phasianidae</taxon>
        <taxon>Meleagridinae</taxon>
        <taxon>Meleagris</taxon>
    </lineage>
</organism>
<evidence type="ECO:0000313" key="3">
    <source>
        <dbReference type="Proteomes" id="UP000001645"/>
    </source>
</evidence>
<accession>A0A803XT73</accession>